<dbReference type="Gene3D" id="2.30.110.10">
    <property type="entry name" value="Electron Transport, Fmn-binding Protein, Chain A"/>
    <property type="match status" value="1"/>
</dbReference>
<protein>
    <recommendedName>
        <fullName evidence="3">Nitroreductase family deazaflavin-dependent oxidoreductase</fullName>
    </recommendedName>
</protein>
<evidence type="ECO:0000313" key="1">
    <source>
        <dbReference type="EMBL" id="GAB11414.1"/>
    </source>
</evidence>
<dbReference type="OrthoDB" id="3292498at2"/>
<evidence type="ECO:0000313" key="2">
    <source>
        <dbReference type="Proteomes" id="UP000035088"/>
    </source>
</evidence>
<sequence>MNAFQRAAKLANTVFAPLLSAPVLGPVLSRSMAEISYVGRKSGRPITLIVSYRRKGDDVVLIGVAAADQKTWWRNFYPDGAPITVHLDGRDRTGFAVARRDERGTSVKVTLD</sequence>
<gene>
    <name evidence="1" type="ORF">GOARA_068_00730</name>
</gene>
<organism evidence="1 2">
    <name type="scientific">Gordonia araii NBRC 100433</name>
    <dbReference type="NCBI Taxonomy" id="1073574"/>
    <lineage>
        <taxon>Bacteria</taxon>
        <taxon>Bacillati</taxon>
        <taxon>Actinomycetota</taxon>
        <taxon>Actinomycetes</taxon>
        <taxon>Mycobacteriales</taxon>
        <taxon>Gordoniaceae</taxon>
        <taxon>Gordonia</taxon>
    </lineage>
</organism>
<accession>G7H6D9</accession>
<proteinExistence type="predicted"/>
<dbReference type="InterPro" id="IPR012349">
    <property type="entry name" value="Split_barrel_FMN-bd"/>
</dbReference>
<dbReference type="STRING" id="1073574.GOARA_068_00730"/>
<reference evidence="1 2" key="1">
    <citation type="submission" date="2011-11" db="EMBL/GenBank/DDBJ databases">
        <title>Whole genome shotgun sequence of Gordonia araii NBRC 100433.</title>
        <authorList>
            <person name="Yoshida Y."/>
            <person name="Hosoyama A."/>
            <person name="Tsuchikane K."/>
            <person name="Katsumata H."/>
            <person name="Yamazaki S."/>
            <person name="Fujita N."/>
        </authorList>
    </citation>
    <scope>NUCLEOTIDE SEQUENCE [LARGE SCALE GENOMIC DNA]</scope>
    <source>
        <strain evidence="1 2">NBRC 100433</strain>
    </source>
</reference>
<dbReference type="Proteomes" id="UP000035088">
    <property type="component" value="Unassembled WGS sequence"/>
</dbReference>
<keyword evidence="2" id="KW-1185">Reference proteome</keyword>
<dbReference type="RefSeq" id="WP_007323489.1">
    <property type="nucleotide sequence ID" value="NZ_BAEE01000068.1"/>
</dbReference>
<name>G7H6D9_9ACTN</name>
<evidence type="ECO:0008006" key="3">
    <source>
        <dbReference type="Google" id="ProtNLM"/>
    </source>
</evidence>
<dbReference type="AlphaFoldDB" id="G7H6D9"/>
<dbReference type="EMBL" id="BAEE01000068">
    <property type="protein sequence ID" value="GAB11414.1"/>
    <property type="molecule type" value="Genomic_DNA"/>
</dbReference>
<comment type="caution">
    <text evidence="1">The sequence shown here is derived from an EMBL/GenBank/DDBJ whole genome shotgun (WGS) entry which is preliminary data.</text>
</comment>